<dbReference type="Proteomes" id="UP000286928">
    <property type="component" value="Unassembled WGS sequence"/>
</dbReference>
<dbReference type="RefSeq" id="WP_153185969.1">
    <property type="nucleotide sequence ID" value="NZ_PEMD01000309.1"/>
</dbReference>
<comment type="caution">
    <text evidence="2">The sequence shown here is derived from an EMBL/GenBank/DDBJ whole genome shotgun (WGS) entry which is preliminary data.</text>
</comment>
<protein>
    <submittedName>
        <fullName evidence="2">Peptidase M23</fullName>
    </submittedName>
</protein>
<dbReference type="InterPro" id="IPR011055">
    <property type="entry name" value="Dup_hybrid_motif"/>
</dbReference>
<evidence type="ECO:0000313" key="2">
    <source>
        <dbReference type="EMBL" id="RTH29928.1"/>
    </source>
</evidence>
<name>A0A430S5Q0_THESC</name>
<dbReference type="AlphaFoldDB" id="A0A430S5Q0"/>
<feature type="non-terminal residue" evidence="2">
    <location>
        <position position="1"/>
    </location>
</feature>
<dbReference type="Gene3D" id="2.70.70.10">
    <property type="entry name" value="Glucose Permease (Domain IIA)"/>
    <property type="match status" value="1"/>
</dbReference>
<dbReference type="CDD" id="cd12797">
    <property type="entry name" value="M23_peptidase"/>
    <property type="match status" value="1"/>
</dbReference>
<feature type="region of interest" description="Disordered" evidence="1">
    <location>
        <begin position="54"/>
        <end position="76"/>
    </location>
</feature>
<proteinExistence type="predicted"/>
<sequence>VRAGEVVGECGNSGHSTEPHLHFQFLDRPNVFLGLSLPIPFTGFLRRKEDGSLEATPLGFPIRGEEVAPSEQGLGR</sequence>
<dbReference type="EMBL" id="PEMD01000309">
    <property type="protein sequence ID" value="RTH29928.1"/>
    <property type="molecule type" value="Genomic_DNA"/>
</dbReference>
<organism evidence="2 3">
    <name type="scientific">Thermus scotoductus</name>
    <dbReference type="NCBI Taxonomy" id="37636"/>
    <lineage>
        <taxon>Bacteria</taxon>
        <taxon>Thermotogati</taxon>
        <taxon>Deinococcota</taxon>
        <taxon>Deinococci</taxon>
        <taxon>Thermales</taxon>
        <taxon>Thermaceae</taxon>
        <taxon>Thermus</taxon>
    </lineage>
</organism>
<accession>A0A430S5Q0</accession>
<gene>
    <name evidence="2" type="ORF">CSW33_11280</name>
</gene>
<reference evidence="2 3" key="1">
    <citation type="journal article" date="2019" name="Extremophiles">
        <title>Biogeography of thermophiles and predominance of Thermus scotoductus in domestic water heaters.</title>
        <authorList>
            <person name="Wilpiszeski R.L."/>
            <person name="Zhang Z."/>
            <person name="House C.H."/>
        </authorList>
    </citation>
    <scope>NUCLEOTIDE SEQUENCE [LARGE SCALE GENOMIC DNA]</scope>
    <source>
        <strain evidence="2 3">20_S20</strain>
    </source>
</reference>
<dbReference type="SUPFAM" id="SSF51261">
    <property type="entry name" value="Duplicated hybrid motif"/>
    <property type="match status" value="1"/>
</dbReference>
<evidence type="ECO:0000256" key="1">
    <source>
        <dbReference type="SAM" id="MobiDB-lite"/>
    </source>
</evidence>
<evidence type="ECO:0000313" key="3">
    <source>
        <dbReference type="Proteomes" id="UP000286928"/>
    </source>
</evidence>